<dbReference type="Proteomes" id="UP001164250">
    <property type="component" value="Chromosome 3"/>
</dbReference>
<organism evidence="1 2">
    <name type="scientific">Pistacia atlantica</name>
    <dbReference type="NCBI Taxonomy" id="434234"/>
    <lineage>
        <taxon>Eukaryota</taxon>
        <taxon>Viridiplantae</taxon>
        <taxon>Streptophyta</taxon>
        <taxon>Embryophyta</taxon>
        <taxon>Tracheophyta</taxon>
        <taxon>Spermatophyta</taxon>
        <taxon>Magnoliopsida</taxon>
        <taxon>eudicotyledons</taxon>
        <taxon>Gunneridae</taxon>
        <taxon>Pentapetalae</taxon>
        <taxon>rosids</taxon>
        <taxon>malvids</taxon>
        <taxon>Sapindales</taxon>
        <taxon>Anacardiaceae</taxon>
        <taxon>Pistacia</taxon>
    </lineage>
</organism>
<gene>
    <name evidence="1" type="ORF">Patl1_05626</name>
</gene>
<keyword evidence="2" id="KW-1185">Reference proteome</keyword>
<dbReference type="EMBL" id="CM047899">
    <property type="protein sequence ID" value="KAJ0102416.1"/>
    <property type="molecule type" value="Genomic_DNA"/>
</dbReference>
<name>A0ACC1BTP8_9ROSI</name>
<reference evidence="2" key="1">
    <citation type="journal article" date="2023" name="G3 (Bethesda)">
        <title>Genome assembly and association tests identify interacting loci associated with vigor, precocity, and sex in interspecific pistachio rootstocks.</title>
        <authorList>
            <person name="Palmer W."/>
            <person name="Jacygrad E."/>
            <person name="Sagayaradj S."/>
            <person name="Cavanaugh K."/>
            <person name="Han R."/>
            <person name="Bertier L."/>
            <person name="Beede B."/>
            <person name="Kafkas S."/>
            <person name="Golino D."/>
            <person name="Preece J."/>
            <person name="Michelmore R."/>
        </authorList>
    </citation>
    <scope>NUCLEOTIDE SEQUENCE [LARGE SCALE GENOMIC DNA]</scope>
</reference>
<evidence type="ECO:0000313" key="1">
    <source>
        <dbReference type="EMBL" id="KAJ0102416.1"/>
    </source>
</evidence>
<accession>A0ACC1BTP8</accession>
<evidence type="ECO:0000313" key="2">
    <source>
        <dbReference type="Proteomes" id="UP001164250"/>
    </source>
</evidence>
<protein>
    <submittedName>
        <fullName evidence="1">Uncharacterized protein</fullName>
    </submittedName>
</protein>
<proteinExistence type="predicted"/>
<sequence>MPSFPESYKSQKQEEQVWRNGGKYTIKLLGQWSDQLGVWVMPDFVGLLTLAIALCLPYAVFFEAAASLVFPAVLCVFSAKLLGASLSLWIGSLLDSKVGILTV</sequence>
<comment type="caution">
    <text evidence="1">The sequence shown here is derived from an EMBL/GenBank/DDBJ whole genome shotgun (WGS) entry which is preliminary data.</text>
</comment>